<dbReference type="EMBL" id="JBHTIR010003768">
    <property type="protein sequence ID" value="MFD0855756.1"/>
    <property type="molecule type" value="Genomic_DNA"/>
</dbReference>
<dbReference type="SUPFAM" id="SSF53213">
    <property type="entry name" value="LigB-like"/>
    <property type="match status" value="1"/>
</dbReference>
<organism evidence="2 3">
    <name type="scientific">Actinomadura adrarensis</name>
    <dbReference type="NCBI Taxonomy" id="1819600"/>
    <lineage>
        <taxon>Bacteria</taxon>
        <taxon>Bacillati</taxon>
        <taxon>Actinomycetota</taxon>
        <taxon>Actinomycetes</taxon>
        <taxon>Streptosporangiales</taxon>
        <taxon>Thermomonosporaceae</taxon>
        <taxon>Actinomadura</taxon>
    </lineage>
</organism>
<evidence type="ECO:0000313" key="3">
    <source>
        <dbReference type="Proteomes" id="UP001597083"/>
    </source>
</evidence>
<evidence type="ECO:0000259" key="1">
    <source>
        <dbReference type="Pfam" id="PF02900"/>
    </source>
</evidence>
<protein>
    <recommendedName>
        <fullName evidence="1">Extradiol ring-cleavage dioxygenase class III enzyme subunit B domain-containing protein</fullName>
    </recommendedName>
</protein>
<keyword evidence="3" id="KW-1185">Reference proteome</keyword>
<dbReference type="Pfam" id="PF02900">
    <property type="entry name" value="LigB"/>
    <property type="match status" value="1"/>
</dbReference>
<gene>
    <name evidence="2" type="ORF">ACFQ07_26175</name>
</gene>
<comment type="caution">
    <text evidence="2">The sequence shown here is derived from an EMBL/GenBank/DDBJ whole genome shotgun (WGS) entry which is preliminary data.</text>
</comment>
<name>A0ABW3CMJ2_9ACTN</name>
<proteinExistence type="predicted"/>
<reference evidence="3" key="1">
    <citation type="journal article" date="2019" name="Int. J. Syst. Evol. Microbiol.">
        <title>The Global Catalogue of Microorganisms (GCM) 10K type strain sequencing project: providing services to taxonomists for standard genome sequencing and annotation.</title>
        <authorList>
            <consortium name="The Broad Institute Genomics Platform"/>
            <consortium name="The Broad Institute Genome Sequencing Center for Infectious Disease"/>
            <person name="Wu L."/>
            <person name="Ma J."/>
        </authorList>
    </citation>
    <scope>NUCLEOTIDE SEQUENCE [LARGE SCALE GENOMIC DNA]</scope>
    <source>
        <strain evidence="3">JCM 31696</strain>
    </source>
</reference>
<sequence length="327" mass="36317">MAQIVGGIGTSHSPMLLNDPQMWRERADQDRTNPDLFDHAGAHRTFDELEEAAGDRFRGELDLALWDRRYTACHTAMDRLAAEVQALECDAMVVVGDDQGEVFDKSIQPAIGIYWGKEWHTGLLDHVPPGRFFENVKVGYAMDDVHVFEGAPDLARDLVTTAVGLDFDITSMEEMPAGRGFGHAYGFIIRRLLDDRSVPVVPVLLNTYFPPNQPTAARCYDLGRALAEGVRRSTSDRKVVFAASGGLSHFVVNEPLDRLVLDAIVAGDSETLRSIPQEQLQSGTSEIRNWITIAGAMERRGVAWHQYVPCYRTHAGTGCGMAFLRWN</sequence>
<accession>A0ABW3CMJ2</accession>
<dbReference type="InterPro" id="IPR004183">
    <property type="entry name" value="Xdiol_dOase_suB"/>
</dbReference>
<dbReference type="Gene3D" id="3.40.830.10">
    <property type="entry name" value="LigB-like"/>
    <property type="match status" value="1"/>
</dbReference>
<feature type="domain" description="Extradiol ring-cleavage dioxygenase class III enzyme subunit B" evidence="1">
    <location>
        <begin position="137"/>
        <end position="311"/>
    </location>
</feature>
<dbReference type="Proteomes" id="UP001597083">
    <property type="component" value="Unassembled WGS sequence"/>
</dbReference>
<evidence type="ECO:0000313" key="2">
    <source>
        <dbReference type="EMBL" id="MFD0855756.1"/>
    </source>
</evidence>